<gene>
    <name evidence="1" type="ORF">CEXT_293811</name>
</gene>
<organism evidence="1 2">
    <name type="scientific">Caerostris extrusa</name>
    <name type="common">Bark spider</name>
    <name type="synonym">Caerostris bankana</name>
    <dbReference type="NCBI Taxonomy" id="172846"/>
    <lineage>
        <taxon>Eukaryota</taxon>
        <taxon>Metazoa</taxon>
        <taxon>Ecdysozoa</taxon>
        <taxon>Arthropoda</taxon>
        <taxon>Chelicerata</taxon>
        <taxon>Arachnida</taxon>
        <taxon>Araneae</taxon>
        <taxon>Araneomorphae</taxon>
        <taxon>Entelegynae</taxon>
        <taxon>Araneoidea</taxon>
        <taxon>Araneidae</taxon>
        <taxon>Caerostris</taxon>
    </lineage>
</organism>
<dbReference type="EMBL" id="BPLR01014291">
    <property type="protein sequence ID" value="GIY67903.1"/>
    <property type="molecule type" value="Genomic_DNA"/>
</dbReference>
<proteinExistence type="predicted"/>
<accession>A0AAV4VD11</accession>
<dbReference type="Proteomes" id="UP001054945">
    <property type="component" value="Unassembled WGS sequence"/>
</dbReference>
<sequence length="110" mass="12623">MVEQSCFVEGMVKTSGLIQLSIRIIPLVKRTSKEDKAQILLYSSIVFLDLQWHAYHLFSRLKFFPVFLLCAACREILVPVATARSTESSWLYLSKASFIECEVLFLCKMP</sequence>
<evidence type="ECO:0000313" key="2">
    <source>
        <dbReference type="Proteomes" id="UP001054945"/>
    </source>
</evidence>
<name>A0AAV4VD11_CAEEX</name>
<protein>
    <submittedName>
        <fullName evidence="1">Uncharacterized protein</fullName>
    </submittedName>
</protein>
<reference evidence="1 2" key="1">
    <citation type="submission" date="2021-06" db="EMBL/GenBank/DDBJ databases">
        <title>Caerostris extrusa draft genome.</title>
        <authorList>
            <person name="Kono N."/>
            <person name="Arakawa K."/>
        </authorList>
    </citation>
    <scope>NUCLEOTIDE SEQUENCE [LARGE SCALE GENOMIC DNA]</scope>
</reference>
<dbReference type="AlphaFoldDB" id="A0AAV4VD11"/>
<comment type="caution">
    <text evidence="1">The sequence shown here is derived from an EMBL/GenBank/DDBJ whole genome shotgun (WGS) entry which is preliminary data.</text>
</comment>
<evidence type="ECO:0000313" key="1">
    <source>
        <dbReference type="EMBL" id="GIY67903.1"/>
    </source>
</evidence>
<keyword evidence="2" id="KW-1185">Reference proteome</keyword>